<dbReference type="EMBL" id="CM056810">
    <property type="protein sequence ID" value="KAJ8645434.1"/>
    <property type="molecule type" value="Genomic_DNA"/>
</dbReference>
<comment type="caution">
    <text evidence="1">The sequence shown here is derived from an EMBL/GenBank/DDBJ whole genome shotgun (WGS) entry which is preliminary data.</text>
</comment>
<evidence type="ECO:0000313" key="1">
    <source>
        <dbReference type="EMBL" id="KAJ8645434.1"/>
    </source>
</evidence>
<keyword evidence="2" id="KW-1185">Reference proteome</keyword>
<evidence type="ECO:0000313" key="2">
    <source>
        <dbReference type="Proteomes" id="UP001234297"/>
    </source>
</evidence>
<protein>
    <submittedName>
        <fullName evidence="1">Uncharacterized protein</fullName>
    </submittedName>
</protein>
<name>A0ACC2MJB8_PERAE</name>
<sequence length="138" mass="15704">MSTCGAQDCNTNPRPLFRSKNPSGRISLISVSVDELYRKDYSKWCPLRWRPSAVSFNCGTEKAPRLPKHKKTTDEWDVGRAIPSIGLSLGPATFCRERAEVSQDRLVEWDDGRADIHHWQSVMIISKNSRMRKVIDAS</sequence>
<dbReference type="Proteomes" id="UP001234297">
    <property type="component" value="Chromosome 2"/>
</dbReference>
<proteinExistence type="predicted"/>
<accession>A0ACC2MJB8</accession>
<gene>
    <name evidence="1" type="ORF">MRB53_007182</name>
</gene>
<organism evidence="1 2">
    <name type="scientific">Persea americana</name>
    <name type="common">Avocado</name>
    <dbReference type="NCBI Taxonomy" id="3435"/>
    <lineage>
        <taxon>Eukaryota</taxon>
        <taxon>Viridiplantae</taxon>
        <taxon>Streptophyta</taxon>
        <taxon>Embryophyta</taxon>
        <taxon>Tracheophyta</taxon>
        <taxon>Spermatophyta</taxon>
        <taxon>Magnoliopsida</taxon>
        <taxon>Magnoliidae</taxon>
        <taxon>Laurales</taxon>
        <taxon>Lauraceae</taxon>
        <taxon>Persea</taxon>
    </lineage>
</organism>
<reference evidence="1 2" key="1">
    <citation type="journal article" date="2022" name="Hortic Res">
        <title>A haplotype resolved chromosomal level avocado genome allows analysis of novel avocado genes.</title>
        <authorList>
            <person name="Nath O."/>
            <person name="Fletcher S.J."/>
            <person name="Hayward A."/>
            <person name="Shaw L.M."/>
            <person name="Masouleh A.K."/>
            <person name="Furtado A."/>
            <person name="Henry R.J."/>
            <person name="Mitter N."/>
        </authorList>
    </citation>
    <scope>NUCLEOTIDE SEQUENCE [LARGE SCALE GENOMIC DNA]</scope>
    <source>
        <strain evidence="2">cv. Hass</strain>
    </source>
</reference>